<organism evidence="1 2">
    <name type="scientific">Eleutherodactylus coqui</name>
    <name type="common">Puerto Rican coqui</name>
    <dbReference type="NCBI Taxonomy" id="57060"/>
    <lineage>
        <taxon>Eukaryota</taxon>
        <taxon>Metazoa</taxon>
        <taxon>Chordata</taxon>
        <taxon>Craniata</taxon>
        <taxon>Vertebrata</taxon>
        <taxon>Euteleostomi</taxon>
        <taxon>Amphibia</taxon>
        <taxon>Batrachia</taxon>
        <taxon>Anura</taxon>
        <taxon>Neobatrachia</taxon>
        <taxon>Hyloidea</taxon>
        <taxon>Eleutherodactylidae</taxon>
        <taxon>Eleutherodactylinae</taxon>
        <taxon>Eleutherodactylus</taxon>
        <taxon>Eleutherodactylus</taxon>
    </lineage>
</organism>
<protein>
    <submittedName>
        <fullName evidence="1">Uncharacterized protein</fullName>
    </submittedName>
</protein>
<reference evidence="1" key="1">
    <citation type="thesis" date="2020" institute="ProQuest LLC" country="789 East Eisenhower Parkway, Ann Arbor, MI, USA">
        <title>Comparative Genomics and Chromosome Evolution.</title>
        <authorList>
            <person name="Mudd A.B."/>
        </authorList>
    </citation>
    <scope>NUCLEOTIDE SEQUENCE</scope>
    <source>
        <strain evidence="1">HN-11 Male</strain>
        <tissue evidence="1">Kidney and liver</tissue>
    </source>
</reference>
<evidence type="ECO:0000313" key="2">
    <source>
        <dbReference type="Proteomes" id="UP000770717"/>
    </source>
</evidence>
<comment type="caution">
    <text evidence="1">The sequence shown here is derived from an EMBL/GenBank/DDBJ whole genome shotgun (WGS) entry which is preliminary data.</text>
</comment>
<keyword evidence="2" id="KW-1185">Reference proteome</keyword>
<dbReference type="Proteomes" id="UP000770717">
    <property type="component" value="Unassembled WGS sequence"/>
</dbReference>
<evidence type="ECO:0000313" key="1">
    <source>
        <dbReference type="EMBL" id="KAG9460801.1"/>
    </source>
</evidence>
<dbReference type="EMBL" id="WNTK01039415">
    <property type="protein sequence ID" value="KAG9460801.1"/>
    <property type="molecule type" value="Genomic_DNA"/>
</dbReference>
<name>A0A8J6B4Z4_ELECQ</name>
<accession>A0A8J6B4Z4</accession>
<proteinExistence type="predicted"/>
<sequence length="57" mass="6633">MSIGWSNGCRQMWQTSSSPAPSWKLEMWFSDDSKPQRPWRLHPKGQPILCCQVTIQV</sequence>
<dbReference type="AlphaFoldDB" id="A0A8J6B4Z4"/>
<gene>
    <name evidence="1" type="ORF">GDO78_019448</name>
</gene>